<dbReference type="Gene3D" id="2.60.120.200">
    <property type="match status" value="1"/>
</dbReference>
<keyword evidence="4" id="KW-1185">Reference proteome</keyword>
<dbReference type="SUPFAM" id="SSF49899">
    <property type="entry name" value="Concanavalin A-like lectins/glucanases"/>
    <property type="match status" value="1"/>
</dbReference>
<reference evidence="3 4" key="1">
    <citation type="journal article" date="2011" name="Science">
        <title>The ecoresponsive genome of Daphnia pulex.</title>
        <authorList>
            <person name="Colbourne J.K."/>
            <person name="Pfrender M.E."/>
            <person name="Gilbert D."/>
            <person name="Thomas W.K."/>
            <person name="Tucker A."/>
            <person name="Oakley T.H."/>
            <person name="Tokishita S."/>
            <person name="Aerts A."/>
            <person name="Arnold G.J."/>
            <person name="Basu M.K."/>
            <person name="Bauer D.J."/>
            <person name="Caceres C.E."/>
            <person name="Carmel L."/>
            <person name="Casola C."/>
            <person name="Choi J.H."/>
            <person name="Detter J.C."/>
            <person name="Dong Q."/>
            <person name="Dusheyko S."/>
            <person name="Eads B.D."/>
            <person name="Frohlich T."/>
            <person name="Geiler-Samerotte K.A."/>
            <person name="Gerlach D."/>
            <person name="Hatcher P."/>
            <person name="Jogdeo S."/>
            <person name="Krijgsveld J."/>
            <person name="Kriventseva E.V."/>
            <person name="Kultz D."/>
            <person name="Laforsch C."/>
            <person name="Lindquist E."/>
            <person name="Lopez J."/>
            <person name="Manak J.R."/>
            <person name="Muller J."/>
            <person name="Pangilinan J."/>
            <person name="Patwardhan R.P."/>
            <person name="Pitluck S."/>
            <person name="Pritham E.J."/>
            <person name="Rechtsteiner A."/>
            <person name="Rho M."/>
            <person name="Rogozin I.B."/>
            <person name="Sakarya O."/>
            <person name="Salamov A."/>
            <person name="Schaack S."/>
            <person name="Shapiro H."/>
            <person name="Shiga Y."/>
            <person name="Skalitzky C."/>
            <person name="Smith Z."/>
            <person name="Souvorov A."/>
            <person name="Sung W."/>
            <person name="Tang Z."/>
            <person name="Tsuchiya D."/>
            <person name="Tu H."/>
            <person name="Vos H."/>
            <person name="Wang M."/>
            <person name="Wolf Y.I."/>
            <person name="Yamagata H."/>
            <person name="Yamada T."/>
            <person name="Ye Y."/>
            <person name="Shaw J.R."/>
            <person name="Andrews J."/>
            <person name="Crease T.J."/>
            <person name="Tang H."/>
            <person name="Lucas S.M."/>
            <person name="Robertson H.M."/>
            <person name="Bork P."/>
            <person name="Koonin E.V."/>
            <person name="Zdobnov E.M."/>
            <person name="Grigoriev I.V."/>
            <person name="Lynch M."/>
            <person name="Boore J.L."/>
        </authorList>
    </citation>
    <scope>NUCLEOTIDE SEQUENCE [LARGE SCALE GENOMIC DNA]</scope>
</reference>
<dbReference type="Pfam" id="PF00629">
    <property type="entry name" value="MAM"/>
    <property type="match status" value="1"/>
</dbReference>
<evidence type="ECO:0000313" key="4">
    <source>
        <dbReference type="Proteomes" id="UP000000305"/>
    </source>
</evidence>
<dbReference type="HOGENOM" id="CLU_1333116_0_0_1"/>
<dbReference type="InterPro" id="IPR000998">
    <property type="entry name" value="MAM_dom"/>
</dbReference>
<dbReference type="EMBL" id="GL732532">
    <property type="protein sequence ID" value="EFX85342.1"/>
    <property type="molecule type" value="Genomic_DNA"/>
</dbReference>
<accession>E9G4Q7</accession>
<feature type="domain" description="MAM" evidence="2">
    <location>
        <begin position="46"/>
        <end position="206"/>
    </location>
</feature>
<dbReference type="KEGG" id="dpx:DAPPUDRAFT_237901"/>
<feature type="chain" id="PRO_5003240030" description="MAM domain-containing protein" evidence="1">
    <location>
        <begin position="17"/>
        <end position="206"/>
    </location>
</feature>
<dbReference type="InParanoid" id="E9G4Q7"/>
<keyword evidence="1" id="KW-0732">Signal</keyword>
<feature type="signal peptide" evidence="1">
    <location>
        <begin position="1"/>
        <end position="16"/>
    </location>
</feature>
<dbReference type="AlphaFoldDB" id="E9G4Q7"/>
<dbReference type="PROSITE" id="PS50060">
    <property type="entry name" value="MAM_2"/>
    <property type="match status" value="1"/>
</dbReference>
<name>E9G4Q7_DAPPU</name>
<dbReference type="OrthoDB" id="6347463at2759"/>
<dbReference type="Proteomes" id="UP000000305">
    <property type="component" value="Unassembled WGS sequence"/>
</dbReference>
<organism evidence="3 4">
    <name type="scientific">Daphnia pulex</name>
    <name type="common">Water flea</name>
    <dbReference type="NCBI Taxonomy" id="6669"/>
    <lineage>
        <taxon>Eukaryota</taxon>
        <taxon>Metazoa</taxon>
        <taxon>Ecdysozoa</taxon>
        <taxon>Arthropoda</taxon>
        <taxon>Crustacea</taxon>
        <taxon>Branchiopoda</taxon>
        <taxon>Diplostraca</taxon>
        <taxon>Cladocera</taxon>
        <taxon>Anomopoda</taxon>
        <taxon>Daphniidae</taxon>
        <taxon>Daphnia</taxon>
    </lineage>
</organism>
<gene>
    <name evidence="3" type="ORF">DAPPUDRAFT_237901</name>
</gene>
<proteinExistence type="predicted"/>
<evidence type="ECO:0000259" key="2">
    <source>
        <dbReference type="PROSITE" id="PS50060"/>
    </source>
</evidence>
<dbReference type="PhylomeDB" id="E9G4Q7"/>
<dbReference type="eggNOG" id="ENOG502T2CU">
    <property type="taxonomic scope" value="Eukaryota"/>
</dbReference>
<evidence type="ECO:0000313" key="3">
    <source>
        <dbReference type="EMBL" id="EFX85342.1"/>
    </source>
</evidence>
<protein>
    <recommendedName>
        <fullName evidence="2">MAM domain-containing protein</fullName>
    </recommendedName>
</protein>
<evidence type="ECO:0000256" key="1">
    <source>
        <dbReference type="SAM" id="SignalP"/>
    </source>
</evidence>
<dbReference type="GO" id="GO:0016020">
    <property type="term" value="C:membrane"/>
    <property type="evidence" value="ECO:0007669"/>
    <property type="project" value="InterPro"/>
</dbReference>
<sequence length="206" mass="22501">MKIIILAVTSIAVCLAGKIPASKYSEEVKPRYPFLEVDPLTARALLDNDFESGIEEPWYDSSPNTVHWVVEDFSSPAEGYSPPAPLNGAKYLRATRDAQRTAGQVILRTVTFTALPGDEISFDFWIRSRYTGANALDLVLSVDDVETTLISLSGYSTSVNLEWRRSSVSILDIGASPTDVTLIFYAYCGGNTDDAIALDNIVLTPV</sequence>
<dbReference type="InterPro" id="IPR013320">
    <property type="entry name" value="ConA-like_dom_sf"/>
</dbReference>